<dbReference type="InterPro" id="IPR015422">
    <property type="entry name" value="PyrdxlP-dep_Trfase_small"/>
</dbReference>
<evidence type="ECO:0000256" key="2">
    <source>
        <dbReference type="ARBA" id="ARBA00004819"/>
    </source>
</evidence>
<comment type="subunit">
    <text evidence="7">Homodimer.</text>
</comment>
<comment type="similarity">
    <text evidence="3 7">Belongs to the class-III pyridoxal-phosphate-dependent aminotransferase family. HemL subfamily.</text>
</comment>
<keyword evidence="5 7" id="KW-0413">Isomerase</keyword>
<proteinExistence type="inferred from homology"/>
<dbReference type="Gene3D" id="3.40.640.10">
    <property type="entry name" value="Type I PLP-dependent aspartate aminotransferase-like (Major domain)"/>
    <property type="match status" value="1"/>
</dbReference>
<dbReference type="GO" id="GO:0008483">
    <property type="term" value="F:transaminase activity"/>
    <property type="evidence" value="ECO:0007669"/>
    <property type="project" value="InterPro"/>
</dbReference>
<evidence type="ECO:0000256" key="6">
    <source>
        <dbReference type="ARBA" id="ARBA00023244"/>
    </source>
</evidence>
<dbReference type="STRING" id="54.SAMN02745121_01002"/>
<dbReference type="PROSITE" id="PS00600">
    <property type="entry name" value="AA_TRANSFER_CLASS_3"/>
    <property type="match status" value="1"/>
</dbReference>
<keyword evidence="7" id="KW-0963">Cytoplasm</keyword>
<dbReference type="OrthoDB" id="9801052at2"/>
<dbReference type="SUPFAM" id="SSF53383">
    <property type="entry name" value="PLP-dependent transferases"/>
    <property type="match status" value="1"/>
</dbReference>
<dbReference type="GO" id="GO:0005737">
    <property type="term" value="C:cytoplasm"/>
    <property type="evidence" value="ECO:0007669"/>
    <property type="project" value="UniProtKB-SubCell"/>
</dbReference>
<dbReference type="FunFam" id="3.40.640.10:FF:000021">
    <property type="entry name" value="Glutamate-1-semialdehyde 2,1-aminomutase"/>
    <property type="match status" value="1"/>
</dbReference>
<name>A0A1I1U5V7_9BACT</name>
<evidence type="ECO:0000256" key="3">
    <source>
        <dbReference type="ARBA" id="ARBA00008981"/>
    </source>
</evidence>
<dbReference type="NCBIfam" id="NF000818">
    <property type="entry name" value="PRK00062.1"/>
    <property type="match status" value="1"/>
</dbReference>
<gene>
    <name evidence="7" type="primary">hemL</name>
    <name evidence="8" type="ORF">SAMN02745121_01002</name>
</gene>
<feature type="modified residue" description="N6-(pyridoxal phosphate)lysine" evidence="7">
    <location>
        <position position="284"/>
    </location>
</feature>
<dbReference type="InterPro" id="IPR004639">
    <property type="entry name" value="4pyrrol_synth_GluAld_NH2Trfase"/>
</dbReference>
<dbReference type="GO" id="GO:0042286">
    <property type="term" value="F:glutamate-1-semialdehyde 2,1-aminomutase activity"/>
    <property type="evidence" value="ECO:0007669"/>
    <property type="project" value="UniProtKB-UniRule"/>
</dbReference>
<dbReference type="CDD" id="cd00610">
    <property type="entry name" value="OAT_like"/>
    <property type="match status" value="1"/>
</dbReference>
<sequence>MSTTPEFWTQIPGDGRAGANSRALFNAAQFVIPGGVNSPVRAFKAVGGDPPFIRAARGPYLLTEDGVTLVDYVGTWGPAILGHAHPEVVDAVCRAARDGLSFGACTAGEVEFAELLCRLVPALKGGMVRLVSSGTEATMSALRLARGFTGRSKIVKVDGGYHGHADFLLVAAGSGAATLGIPGSEGVPAATVADTLTVPFNSAAAVEQVLEQHRGQVAAVIVEPVPGNMGCVPPRPGYLQELRDLCTREGVVLVFDEVMTGFRVALGGAGQRYGVIPDLVCLGKIVGGGMPVGAYGGRRDIMQHVAPLGPVYQAGTLSGNPVAVAAGLATLQILARDDPYAALEATSAALAAGLSARAAKAGVPVVMNRVGAMFTGFFRAGEVHDYDDAKASDLGAFAEFHREMLTCGVYLAPSQFEASFVSLAHDAAAIDHTLSAAEAAFAAVARRYG</sequence>
<comment type="pathway">
    <text evidence="2">Porphyrin-containing compound metabolism; protoporphyrin-IX biosynthesis; 5-aminolevulinate from L-glutamyl-tRNA(Glu): step 2/2.</text>
</comment>
<comment type="subcellular location">
    <subcellularLocation>
        <location evidence="7">Cytoplasm</location>
    </subcellularLocation>
</comment>
<comment type="catalytic activity">
    <reaction evidence="7">
        <text>(S)-4-amino-5-oxopentanoate = 5-aminolevulinate</text>
        <dbReference type="Rhea" id="RHEA:14265"/>
        <dbReference type="ChEBI" id="CHEBI:57501"/>
        <dbReference type="ChEBI" id="CHEBI:356416"/>
        <dbReference type="EC" id="5.4.3.8"/>
    </reaction>
</comment>
<keyword evidence="4 7" id="KW-0663">Pyridoxal phosphate</keyword>
<dbReference type="NCBIfam" id="TIGR00713">
    <property type="entry name" value="hemL"/>
    <property type="match status" value="1"/>
</dbReference>
<dbReference type="InterPro" id="IPR049704">
    <property type="entry name" value="Aminotrans_3_PPA_site"/>
</dbReference>
<dbReference type="Gene3D" id="3.90.1150.10">
    <property type="entry name" value="Aspartate Aminotransferase, domain 1"/>
    <property type="match status" value="1"/>
</dbReference>
<evidence type="ECO:0000256" key="1">
    <source>
        <dbReference type="ARBA" id="ARBA00001933"/>
    </source>
</evidence>
<dbReference type="Pfam" id="PF00202">
    <property type="entry name" value="Aminotran_3"/>
    <property type="match status" value="1"/>
</dbReference>
<dbReference type="PANTHER" id="PTHR43713:SF3">
    <property type="entry name" value="GLUTAMATE-1-SEMIALDEHYDE 2,1-AMINOMUTASE 1, CHLOROPLASTIC-RELATED"/>
    <property type="match status" value="1"/>
</dbReference>
<dbReference type="InterPro" id="IPR005814">
    <property type="entry name" value="Aminotrans_3"/>
</dbReference>
<dbReference type="AlphaFoldDB" id="A0A1I1U5V7"/>
<evidence type="ECO:0000313" key="8">
    <source>
        <dbReference type="EMBL" id="SFD66216.1"/>
    </source>
</evidence>
<dbReference type="RefSeq" id="WP_096329495.1">
    <property type="nucleotide sequence ID" value="NZ_FOMX01000003.1"/>
</dbReference>
<dbReference type="GO" id="GO:0030170">
    <property type="term" value="F:pyridoxal phosphate binding"/>
    <property type="evidence" value="ECO:0007669"/>
    <property type="project" value="InterPro"/>
</dbReference>
<evidence type="ECO:0000256" key="5">
    <source>
        <dbReference type="ARBA" id="ARBA00023235"/>
    </source>
</evidence>
<organism evidence="8 9">
    <name type="scientific">Nannocystis exedens</name>
    <dbReference type="NCBI Taxonomy" id="54"/>
    <lineage>
        <taxon>Bacteria</taxon>
        <taxon>Pseudomonadati</taxon>
        <taxon>Myxococcota</taxon>
        <taxon>Polyangia</taxon>
        <taxon>Nannocystales</taxon>
        <taxon>Nannocystaceae</taxon>
        <taxon>Nannocystis</taxon>
    </lineage>
</organism>
<evidence type="ECO:0000256" key="7">
    <source>
        <dbReference type="HAMAP-Rule" id="MF_00375"/>
    </source>
</evidence>
<comment type="cofactor">
    <cofactor evidence="1 7">
        <name>pyridoxal 5'-phosphate</name>
        <dbReference type="ChEBI" id="CHEBI:597326"/>
    </cofactor>
</comment>
<dbReference type="UniPathway" id="UPA00251">
    <property type="reaction ID" value="UER00317"/>
</dbReference>
<accession>A0A1I1U5V7</accession>
<evidence type="ECO:0000313" key="9">
    <source>
        <dbReference type="Proteomes" id="UP000199400"/>
    </source>
</evidence>
<dbReference type="HAMAP" id="MF_00375">
    <property type="entry name" value="HemL_aminotrans_3"/>
    <property type="match status" value="1"/>
</dbReference>
<reference evidence="9" key="1">
    <citation type="submission" date="2016-10" db="EMBL/GenBank/DDBJ databases">
        <authorList>
            <person name="Varghese N."/>
            <person name="Submissions S."/>
        </authorList>
    </citation>
    <scope>NUCLEOTIDE SEQUENCE [LARGE SCALE GENOMIC DNA]</scope>
    <source>
        <strain evidence="9">ATCC 25963</strain>
    </source>
</reference>
<evidence type="ECO:0000256" key="4">
    <source>
        <dbReference type="ARBA" id="ARBA00022898"/>
    </source>
</evidence>
<dbReference type="Proteomes" id="UP000199400">
    <property type="component" value="Unassembled WGS sequence"/>
</dbReference>
<dbReference type="GO" id="GO:0006782">
    <property type="term" value="P:protoporphyrinogen IX biosynthetic process"/>
    <property type="evidence" value="ECO:0007669"/>
    <property type="project" value="UniProtKB-UniRule"/>
</dbReference>
<dbReference type="EC" id="5.4.3.8" evidence="7"/>
<protein>
    <recommendedName>
        <fullName evidence="7">Glutamate-1-semialdehyde 2,1-aminomutase</fullName>
        <shortName evidence="7">GSA</shortName>
        <ecNumber evidence="7">5.4.3.8</ecNumber>
    </recommendedName>
    <alternativeName>
        <fullName evidence="7">Glutamate-1-semialdehyde aminotransferase</fullName>
        <shortName evidence="7">GSA-AT</shortName>
    </alternativeName>
</protein>
<dbReference type="PANTHER" id="PTHR43713">
    <property type="entry name" value="GLUTAMATE-1-SEMIALDEHYDE 2,1-AMINOMUTASE"/>
    <property type="match status" value="1"/>
</dbReference>
<dbReference type="EMBL" id="FOMX01000003">
    <property type="protein sequence ID" value="SFD66216.1"/>
    <property type="molecule type" value="Genomic_DNA"/>
</dbReference>
<keyword evidence="6 7" id="KW-0627">Porphyrin biosynthesis</keyword>
<dbReference type="InterPro" id="IPR015421">
    <property type="entry name" value="PyrdxlP-dep_Trfase_major"/>
</dbReference>
<dbReference type="InterPro" id="IPR015424">
    <property type="entry name" value="PyrdxlP-dep_Trfase"/>
</dbReference>
<keyword evidence="9" id="KW-1185">Reference proteome</keyword>